<dbReference type="Proteomes" id="UP000707356">
    <property type="component" value="Unassembled WGS sequence"/>
</dbReference>
<protein>
    <submittedName>
        <fullName evidence="1">DUF393 domain-containing protein</fullName>
    </submittedName>
</protein>
<dbReference type="PANTHER" id="PTHR33639">
    <property type="entry name" value="THIOL-DISULFIDE OXIDOREDUCTASE DCC"/>
    <property type="match status" value="1"/>
</dbReference>
<gene>
    <name evidence="1" type="ORF">KME07_00600</name>
</gene>
<dbReference type="InterPro" id="IPR007263">
    <property type="entry name" value="DCC1-like"/>
</dbReference>
<evidence type="ECO:0000313" key="2">
    <source>
        <dbReference type="Proteomes" id="UP000707356"/>
    </source>
</evidence>
<name>A0A951P6N8_9CYAN</name>
<comment type="caution">
    <text evidence="1">The sequence shown here is derived from an EMBL/GenBank/DDBJ whole genome shotgun (WGS) entry which is preliminary data.</text>
</comment>
<sequence length="145" mass="16332">MVYHVIYDGNCNLCVNSVKLLEQFDQGRQFDYAPMQDQQALDRFGIQPADCELGIILIDGDCSDRRWQGSLAIEEISQLLSVGNLPLGQLFVEAYRRLPGAQWTGDQLYAQVRDNRYRLFGQRDGTYQSVYPVAQPGCSDGACQS</sequence>
<dbReference type="AlphaFoldDB" id="A0A951P6N8"/>
<accession>A0A951P6N8</accession>
<dbReference type="InterPro" id="IPR052927">
    <property type="entry name" value="DCC_oxidoreductase"/>
</dbReference>
<organism evidence="1 2">
    <name type="scientific">Pegethrix bostrychoides GSE-TBD4-15B</name>
    <dbReference type="NCBI Taxonomy" id="2839662"/>
    <lineage>
        <taxon>Bacteria</taxon>
        <taxon>Bacillati</taxon>
        <taxon>Cyanobacteriota</taxon>
        <taxon>Cyanophyceae</taxon>
        <taxon>Oculatellales</taxon>
        <taxon>Oculatellaceae</taxon>
        <taxon>Pegethrix</taxon>
    </lineage>
</organism>
<proteinExistence type="predicted"/>
<reference evidence="1" key="2">
    <citation type="journal article" date="2022" name="Microbiol. Resour. Announc.">
        <title>Metagenome Sequencing to Explore Phylogenomics of Terrestrial Cyanobacteria.</title>
        <authorList>
            <person name="Ward R.D."/>
            <person name="Stajich J.E."/>
            <person name="Johansen J.R."/>
            <person name="Huntemann M."/>
            <person name="Clum A."/>
            <person name="Foster B."/>
            <person name="Foster B."/>
            <person name="Roux S."/>
            <person name="Palaniappan K."/>
            <person name="Varghese N."/>
            <person name="Mukherjee S."/>
            <person name="Reddy T.B.K."/>
            <person name="Daum C."/>
            <person name="Copeland A."/>
            <person name="Chen I.A."/>
            <person name="Ivanova N.N."/>
            <person name="Kyrpides N.C."/>
            <person name="Shapiro N."/>
            <person name="Eloe-Fadrosh E.A."/>
            <person name="Pietrasiak N."/>
        </authorList>
    </citation>
    <scope>NUCLEOTIDE SEQUENCE</scope>
    <source>
        <strain evidence="1">GSE-TBD4-15B</strain>
    </source>
</reference>
<evidence type="ECO:0000313" key="1">
    <source>
        <dbReference type="EMBL" id="MBW4463928.1"/>
    </source>
</evidence>
<dbReference type="PANTHER" id="PTHR33639:SF2">
    <property type="entry name" value="DUF393 DOMAIN-CONTAINING PROTEIN"/>
    <property type="match status" value="1"/>
</dbReference>
<dbReference type="Pfam" id="PF04134">
    <property type="entry name" value="DCC1-like"/>
    <property type="match status" value="1"/>
</dbReference>
<dbReference type="EMBL" id="JAHHHV010000002">
    <property type="protein sequence ID" value="MBW4463928.1"/>
    <property type="molecule type" value="Genomic_DNA"/>
</dbReference>
<reference evidence="1" key="1">
    <citation type="submission" date="2021-05" db="EMBL/GenBank/DDBJ databases">
        <authorList>
            <person name="Pietrasiak N."/>
            <person name="Ward R."/>
            <person name="Stajich J.E."/>
            <person name="Kurbessoian T."/>
        </authorList>
    </citation>
    <scope>NUCLEOTIDE SEQUENCE</scope>
    <source>
        <strain evidence="1">GSE-TBD4-15B</strain>
    </source>
</reference>
<dbReference type="GO" id="GO:0015035">
    <property type="term" value="F:protein-disulfide reductase activity"/>
    <property type="evidence" value="ECO:0007669"/>
    <property type="project" value="InterPro"/>
</dbReference>